<gene>
    <name evidence="1" type="ORF">DXT89_16610</name>
</gene>
<protein>
    <submittedName>
        <fullName evidence="1">Uncharacterized protein</fullName>
    </submittedName>
</protein>
<reference evidence="1 2" key="1">
    <citation type="submission" date="2018-08" db="EMBL/GenBank/DDBJ databases">
        <title>Genome sequencing of Agrobacterium vitis strain ICMP 10754.</title>
        <authorList>
            <person name="Visnovsky S.B."/>
            <person name="Pitman A.R."/>
        </authorList>
    </citation>
    <scope>NUCLEOTIDE SEQUENCE [LARGE SCALE GENOMIC DNA]</scope>
    <source>
        <strain evidence="1 2">ICMP 10754</strain>
    </source>
</reference>
<evidence type="ECO:0000313" key="1">
    <source>
        <dbReference type="EMBL" id="KAA3526146.1"/>
    </source>
</evidence>
<dbReference type="EMBL" id="QUSG01000008">
    <property type="protein sequence ID" value="KAA3526146.1"/>
    <property type="molecule type" value="Genomic_DNA"/>
</dbReference>
<dbReference type="AlphaFoldDB" id="A0A368NFG0"/>
<evidence type="ECO:0000313" key="2">
    <source>
        <dbReference type="Proteomes" id="UP000436911"/>
    </source>
</evidence>
<accession>A0A368NFG0</accession>
<organism evidence="1 2">
    <name type="scientific">Agrobacterium vitis</name>
    <name type="common">Rhizobium vitis</name>
    <dbReference type="NCBI Taxonomy" id="373"/>
    <lineage>
        <taxon>Bacteria</taxon>
        <taxon>Pseudomonadati</taxon>
        <taxon>Pseudomonadota</taxon>
        <taxon>Alphaproteobacteria</taxon>
        <taxon>Hyphomicrobiales</taxon>
        <taxon>Rhizobiaceae</taxon>
        <taxon>Rhizobium/Agrobacterium group</taxon>
        <taxon>Agrobacterium</taxon>
    </lineage>
</organism>
<sequence>MHKAVWSSIGLKYAAGQYGGVWSLSGESAETGFPEKTNENKRTMVCLGHYKTDRLFCIISDADSG</sequence>
<name>A0A368NFG0_AGRVI</name>
<proteinExistence type="predicted"/>
<dbReference type="Proteomes" id="UP000436911">
    <property type="component" value="Unassembled WGS sequence"/>
</dbReference>
<comment type="caution">
    <text evidence="1">The sequence shown here is derived from an EMBL/GenBank/DDBJ whole genome shotgun (WGS) entry which is preliminary data.</text>
</comment>